<dbReference type="GO" id="GO:0009298">
    <property type="term" value="P:GDP-mannose biosynthetic process"/>
    <property type="evidence" value="ECO:0007669"/>
    <property type="project" value="TreeGrafter"/>
</dbReference>
<dbReference type="Pfam" id="PF01050">
    <property type="entry name" value="MannoseP_isomer"/>
    <property type="match status" value="1"/>
</dbReference>
<evidence type="ECO:0000256" key="1">
    <source>
        <dbReference type="ARBA" id="ARBA00006115"/>
    </source>
</evidence>
<evidence type="ECO:0000259" key="9">
    <source>
        <dbReference type="Pfam" id="PF00483"/>
    </source>
</evidence>
<evidence type="ECO:0000256" key="8">
    <source>
        <dbReference type="RuleBase" id="RU004190"/>
    </source>
</evidence>
<dbReference type="SUPFAM" id="SSF51182">
    <property type="entry name" value="RmlC-like cupins"/>
    <property type="match status" value="1"/>
</dbReference>
<evidence type="ECO:0000259" key="10">
    <source>
        <dbReference type="Pfam" id="PF01050"/>
    </source>
</evidence>
<evidence type="ECO:0000256" key="2">
    <source>
        <dbReference type="ARBA" id="ARBA00012387"/>
    </source>
</evidence>
<proteinExistence type="inferred from homology"/>
<dbReference type="InterPro" id="IPR054566">
    <property type="entry name" value="ManC/GMP-like_b-helix"/>
</dbReference>
<keyword evidence="6" id="KW-0342">GTP-binding</keyword>
<protein>
    <recommendedName>
        <fullName evidence="2">mannose-1-phosphate guanylyltransferase</fullName>
        <ecNumber evidence="2">2.7.7.13</ecNumber>
    </recommendedName>
</protein>
<dbReference type="InterPro" id="IPR001538">
    <property type="entry name" value="Man6P_isomerase-2_C"/>
</dbReference>
<dbReference type="InterPro" id="IPR051161">
    <property type="entry name" value="Mannose-6P_isomerase_type2"/>
</dbReference>
<dbReference type="FunFam" id="3.90.550.10:FF:000046">
    <property type="entry name" value="Mannose-1-phosphate guanylyltransferase (GDP)"/>
    <property type="match status" value="1"/>
</dbReference>
<dbReference type="InterPro" id="IPR014710">
    <property type="entry name" value="RmlC-like_jellyroll"/>
</dbReference>
<dbReference type="GO" id="GO:0016853">
    <property type="term" value="F:isomerase activity"/>
    <property type="evidence" value="ECO:0007669"/>
    <property type="project" value="UniProtKB-KW"/>
</dbReference>
<sequence length="469" mass="50868">MMAIIPVVLCGGSGSRLWPASREAHPKQFLAFTGDKSLFQDTLARVRGPAFDRPIVVTGSDYRFLVAEQMRAIGVKGEIVLEPMRRDSCAAIAAAAEIAKARDPQAIVLVLAADHAIPDIKSFLDHVARGAAAAEAGRIVVFGIRPSRPATGYGYIRPGATTAQAGVAEVAAFVEKPDQATAETYVADGYLWNSGNFLFRATDFLGELERLAPEIGRPVGEAVAKAARDLDFLRLDPEAFGRAVSKSVDYAVMEKTSKAAVVPSDFVWSDVGAWNAIWNLADKDENGNAAQGDAVFLDAENSYVHSPDRLTAVVGVEDVIVVVTRDAVLVVGREQAEKVKTLVARLSASGRKEATENLKVFRPWGSYDSIDQGTRHQVKRITVDPGCKLSLQSHFHRAEHWVVVSGTARITIDDKVGVYAENESVYIPLGALHRLENPGRIPLDLIEVQSGSYLGEDDIVRYEDIYNRG</sequence>
<dbReference type="InterPro" id="IPR029044">
    <property type="entry name" value="Nucleotide-diphossugar_trans"/>
</dbReference>
<keyword evidence="5" id="KW-0547">Nucleotide-binding</keyword>
<dbReference type="PANTHER" id="PTHR46390:SF1">
    <property type="entry name" value="MANNOSE-1-PHOSPHATE GUANYLYLTRANSFERASE"/>
    <property type="match status" value="1"/>
</dbReference>
<dbReference type="InterPro" id="IPR006375">
    <property type="entry name" value="Man1P_GuaTrfase/Man6P_Isoase"/>
</dbReference>
<dbReference type="EC" id="2.7.7.13" evidence="2"/>
<evidence type="ECO:0000256" key="7">
    <source>
        <dbReference type="ARBA" id="ARBA00047343"/>
    </source>
</evidence>
<dbReference type="FunFam" id="2.60.120.10:FF:000032">
    <property type="entry name" value="Mannose-1-phosphate guanylyltransferase/mannose-6-phosphate isomerase"/>
    <property type="match status" value="1"/>
</dbReference>
<dbReference type="NCBIfam" id="TIGR01479">
    <property type="entry name" value="GMP_PMI"/>
    <property type="match status" value="1"/>
</dbReference>
<keyword evidence="13" id="KW-1185">Reference proteome</keyword>
<keyword evidence="4 12" id="KW-0548">Nucleotidyltransferase</keyword>
<feature type="domain" description="Nucleotidyl transferase" evidence="9">
    <location>
        <begin position="6"/>
        <end position="285"/>
    </location>
</feature>
<dbReference type="Pfam" id="PF22640">
    <property type="entry name" value="ManC_GMP_beta-helix"/>
    <property type="match status" value="1"/>
</dbReference>
<dbReference type="Proteomes" id="UP000292781">
    <property type="component" value="Unassembled WGS sequence"/>
</dbReference>
<dbReference type="GO" id="GO:0000271">
    <property type="term" value="P:polysaccharide biosynthetic process"/>
    <property type="evidence" value="ECO:0007669"/>
    <property type="project" value="InterPro"/>
</dbReference>
<keyword evidence="12" id="KW-0413">Isomerase</keyword>
<keyword evidence="3 12" id="KW-0808">Transferase</keyword>
<comment type="similarity">
    <text evidence="1 8">Belongs to the mannose-6-phosphate isomerase type 2 family.</text>
</comment>
<evidence type="ECO:0000256" key="6">
    <source>
        <dbReference type="ARBA" id="ARBA00023134"/>
    </source>
</evidence>
<evidence type="ECO:0000259" key="11">
    <source>
        <dbReference type="Pfam" id="PF22640"/>
    </source>
</evidence>
<evidence type="ECO:0000256" key="3">
    <source>
        <dbReference type="ARBA" id="ARBA00022679"/>
    </source>
</evidence>
<dbReference type="OrthoDB" id="9806359at2"/>
<comment type="caution">
    <text evidence="12">The sequence shown here is derived from an EMBL/GenBank/DDBJ whole genome shotgun (WGS) entry which is preliminary data.</text>
</comment>
<feature type="domain" description="MannoseP isomerase/GMP-like beta-helix" evidence="11">
    <location>
        <begin position="292"/>
        <end position="346"/>
    </location>
</feature>
<dbReference type="InterPro" id="IPR049577">
    <property type="entry name" value="GMPP_N"/>
</dbReference>
<dbReference type="GO" id="GO:0005525">
    <property type="term" value="F:GTP binding"/>
    <property type="evidence" value="ECO:0007669"/>
    <property type="project" value="UniProtKB-KW"/>
</dbReference>
<comment type="catalytic activity">
    <reaction evidence="7">
        <text>alpha-D-mannose 1-phosphate + GTP + H(+) = GDP-alpha-D-mannose + diphosphate</text>
        <dbReference type="Rhea" id="RHEA:15229"/>
        <dbReference type="ChEBI" id="CHEBI:15378"/>
        <dbReference type="ChEBI" id="CHEBI:33019"/>
        <dbReference type="ChEBI" id="CHEBI:37565"/>
        <dbReference type="ChEBI" id="CHEBI:57527"/>
        <dbReference type="ChEBI" id="CHEBI:58409"/>
        <dbReference type="EC" id="2.7.7.13"/>
    </reaction>
</comment>
<gene>
    <name evidence="12" type="ORF">EYW49_14120</name>
</gene>
<dbReference type="Pfam" id="PF00483">
    <property type="entry name" value="NTP_transferase"/>
    <property type="match status" value="1"/>
</dbReference>
<dbReference type="Gene3D" id="2.60.120.10">
    <property type="entry name" value="Jelly Rolls"/>
    <property type="match status" value="1"/>
</dbReference>
<dbReference type="SUPFAM" id="SSF53448">
    <property type="entry name" value="Nucleotide-diphospho-sugar transferases"/>
    <property type="match status" value="1"/>
</dbReference>
<evidence type="ECO:0000313" key="12">
    <source>
        <dbReference type="EMBL" id="TBW36470.1"/>
    </source>
</evidence>
<dbReference type="CDD" id="cd02213">
    <property type="entry name" value="cupin_PMI_typeII_C"/>
    <property type="match status" value="1"/>
</dbReference>
<accession>A0A4Q9VLR6</accession>
<dbReference type="GO" id="GO:0004475">
    <property type="term" value="F:mannose-1-phosphate guanylyltransferase (GTP) activity"/>
    <property type="evidence" value="ECO:0007669"/>
    <property type="project" value="UniProtKB-EC"/>
</dbReference>
<dbReference type="CDD" id="cd02509">
    <property type="entry name" value="GDP-M1P_Guanylyltransferase"/>
    <property type="match status" value="1"/>
</dbReference>
<name>A0A4Q9VLR6_9HYPH</name>
<dbReference type="AlphaFoldDB" id="A0A4Q9VLR6"/>
<dbReference type="Gene3D" id="3.90.550.10">
    <property type="entry name" value="Spore Coat Polysaccharide Biosynthesis Protein SpsA, Chain A"/>
    <property type="match status" value="1"/>
</dbReference>
<dbReference type="EMBL" id="SJFN01000020">
    <property type="protein sequence ID" value="TBW36470.1"/>
    <property type="molecule type" value="Genomic_DNA"/>
</dbReference>
<feature type="domain" description="Mannose-6-phosphate isomerase type II C-terminal" evidence="10">
    <location>
        <begin position="350"/>
        <end position="464"/>
    </location>
</feature>
<dbReference type="InterPro" id="IPR005835">
    <property type="entry name" value="NTP_transferase_dom"/>
</dbReference>
<dbReference type="InterPro" id="IPR011051">
    <property type="entry name" value="RmlC_Cupin_sf"/>
</dbReference>
<organism evidence="12 13">
    <name type="scientific">Siculibacillus lacustris</name>
    <dbReference type="NCBI Taxonomy" id="1549641"/>
    <lineage>
        <taxon>Bacteria</taxon>
        <taxon>Pseudomonadati</taxon>
        <taxon>Pseudomonadota</taxon>
        <taxon>Alphaproteobacteria</taxon>
        <taxon>Hyphomicrobiales</taxon>
        <taxon>Ancalomicrobiaceae</taxon>
        <taxon>Siculibacillus</taxon>
    </lineage>
</organism>
<evidence type="ECO:0000256" key="5">
    <source>
        <dbReference type="ARBA" id="ARBA00022741"/>
    </source>
</evidence>
<dbReference type="PANTHER" id="PTHR46390">
    <property type="entry name" value="MANNOSE-1-PHOSPHATE GUANYLYLTRANSFERASE"/>
    <property type="match status" value="1"/>
</dbReference>
<reference evidence="12 13" key="1">
    <citation type="submission" date="2019-02" db="EMBL/GenBank/DDBJ databases">
        <title>Siculibacillus lacustris gen. nov., sp. nov., a new rosette-forming bacterium isolated from a freshwater crater lake (Lake St. Ana, Romania).</title>
        <authorList>
            <person name="Felfoldi T."/>
            <person name="Marton Z."/>
            <person name="Szabo A."/>
            <person name="Mentes A."/>
            <person name="Boka K."/>
            <person name="Marialigeti K."/>
            <person name="Mathe I."/>
            <person name="Koncz M."/>
            <person name="Schumann P."/>
            <person name="Toth E."/>
        </authorList>
    </citation>
    <scope>NUCLEOTIDE SEQUENCE [LARGE SCALE GENOMIC DNA]</scope>
    <source>
        <strain evidence="12 13">SA-279</strain>
    </source>
</reference>
<evidence type="ECO:0000256" key="4">
    <source>
        <dbReference type="ARBA" id="ARBA00022695"/>
    </source>
</evidence>
<evidence type="ECO:0000313" key="13">
    <source>
        <dbReference type="Proteomes" id="UP000292781"/>
    </source>
</evidence>